<gene>
    <name evidence="2" type="ORF">PCC79_08245</name>
</gene>
<sequence>MRAAAGGAWPRIDDYLENAEARTVGDSHAEPMPRHGILATILGIIDRDGSVCVLPATWSRMGEEADINLSLAAKQLEADQVLVRSTSAAKKGRGTTFQSLLQLGRGATSRKLIRCYRLFIPDELLEDPTDDTPEGPVTGPQQALQQEPPQTATGTNEPVTTPVTGVTGVTGDLTHGARKETNQAMSATRLFDRGGHEGWAALAPSQPCVLCGQPAALTVDGLSIHSACWQGSTRAERAERQVSATTETWVTLPEHQPCVVCGEPAGRALADLPLHMGECAGKVGDRAQPVTLPSAKPSPSTPPAPHGERFVSDSVVLDVDAAWLTNGTRIELPDQVSHAGDLVEWATTNRIGWGGNRNHRPEAGRIWLAPAVCDRLGLPAVAIESIDEAEATLRAMRQLPFFTAATAAGWHVTGADEKPWIKLYRGNQSAVITGMTWGNGRYDSLLMGDPDAGELAQRLGLWCRTVKFPYSVTPSQTGLQSIAYATSDGMPPVAIPDIQLNDAGANPQWFDQDAVEAFLAEHGTGFAHVFDRRRSYLASAGNAVLGSGDPTHHPQGTDFDRKVAGLYRLGPLPAQPLPWLRGFDALNPAGNPAGVSGWTCNARLAWLLENGIHVDILEAYTWPAAASRPQLKQWQATMREAGDALDRLAHEGDPHAQALVATRAFKGMYAGGIGALAQTNGRDPLQPAQRYYPHWRAEIVGYHTTNTLRAVQRLHDKNPAHPIPVAIGDTDAVVYLGASTDPADVWPGTDTDSLTSQSLGKFKPKGYIAVDRWLDALAANQNAPRPVSVMRLITDHGTTWTD</sequence>
<protein>
    <recommendedName>
        <fullName evidence="4">Telomere-binding protein</fullName>
    </recommendedName>
</protein>
<accession>A0ABZ3CC21</accession>
<evidence type="ECO:0000313" key="2">
    <source>
        <dbReference type="EMBL" id="WZX00157.1"/>
    </source>
</evidence>
<feature type="region of interest" description="Disordered" evidence="1">
    <location>
        <begin position="288"/>
        <end position="310"/>
    </location>
</feature>
<dbReference type="EMBL" id="CP115965">
    <property type="protein sequence ID" value="WZX00157.1"/>
    <property type="molecule type" value="Genomic_DNA"/>
</dbReference>
<reference evidence="2 3" key="1">
    <citation type="journal article" date="2023" name="Environ Microbiome">
        <title>A coral-associated actinobacterium mitigates coral bleaching under heat stress.</title>
        <authorList>
            <person name="Li J."/>
            <person name="Zou Y."/>
            <person name="Li Q."/>
            <person name="Zhang J."/>
            <person name="Bourne D.G."/>
            <person name="Lyu Y."/>
            <person name="Liu C."/>
            <person name="Zhang S."/>
        </authorList>
    </citation>
    <scope>NUCLEOTIDE SEQUENCE [LARGE SCALE GENOMIC DNA]</scope>
    <source>
        <strain evidence="2 3">SCSIO 13291</strain>
    </source>
</reference>
<dbReference type="Proteomes" id="UP001434337">
    <property type="component" value="Chromosome"/>
</dbReference>
<dbReference type="RefSeq" id="WP_342373537.1">
    <property type="nucleotide sequence ID" value="NZ_CP115965.1"/>
</dbReference>
<organism evidence="2 3">
    <name type="scientific">Propioniciclava soli</name>
    <dbReference type="NCBI Taxonomy" id="2775081"/>
    <lineage>
        <taxon>Bacteria</taxon>
        <taxon>Bacillati</taxon>
        <taxon>Actinomycetota</taxon>
        <taxon>Actinomycetes</taxon>
        <taxon>Propionibacteriales</taxon>
        <taxon>Propionibacteriaceae</taxon>
        <taxon>Propioniciclava</taxon>
    </lineage>
</organism>
<evidence type="ECO:0000313" key="3">
    <source>
        <dbReference type="Proteomes" id="UP001434337"/>
    </source>
</evidence>
<keyword evidence="3" id="KW-1185">Reference proteome</keyword>
<name>A0ABZ3CC21_9ACTN</name>
<evidence type="ECO:0000256" key="1">
    <source>
        <dbReference type="SAM" id="MobiDB-lite"/>
    </source>
</evidence>
<feature type="compositionally biased region" description="Polar residues" evidence="1">
    <location>
        <begin position="139"/>
        <end position="152"/>
    </location>
</feature>
<feature type="region of interest" description="Disordered" evidence="1">
    <location>
        <begin position="125"/>
        <end position="181"/>
    </location>
</feature>
<proteinExistence type="predicted"/>
<evidence type="ECO:0008006" key="4">
    <source>
        <dbReference type="Google" id="ProtNLM"/>
    </source>
</evidence>
<feature type="compositionally biased region" description="Low complexity" evidence="1">
    <location>
        <begin position="153"/>
        <end position="171"/>
    </location>
</feature>